<dbReference type="RefSeq" id="WP_145272690.1">
    <property type="nucleotide sequence ID" value="NZ_CP036426.1"/>
</dbReference>
<dbReference type="EMBL" id="CP036426">
    <property type="protein sequence ID" value="QDV36431.1"/>
    <property type="molecule type" value="Genomic_DNA"/>
</dbReference>
<dbReference type="KEGG" id="tpla:ElP_43550"/>
<evidence type="ECO:0000256" key="1">
    <source>
        <dbReference type="SAM" id="SignalP"/>
    </source>
</evidence>
<dbReference type="OrthoDB" id="292862at2"/>
<dbReference type="NCBIfam" id="TIGR02595">
    <property type="entry name" value="PEP_CTERM"/>
    <property type="match status" value="1"/>
</dbReference>
<organism evidence="2 3">
    <name type="scientific">Tautonia plasticadhaerens</name>
    <dbReference type="NCBI Taxonomy" id="2527974"/>
    <lineage>
        <taxon>Bacteria</taxon>
        <taxon>Pseudomonadati</taxon>
        <taxon>Planctomycetota</taxon>
        <taxon>Planctomycetia</taxon>
        <taxon>Isosphaerales</taxon>
        <taxon>Isosphaeraceae</taxon>
        <taxon>Tautonia</taxon>
    </lineage>
</organism>
<evidence type="ECO:0000313" key="2">
    <source>
        <dbReference type="EMBL" id="QDV36431.1"/>
    </source>
</evidence>
<feature type="signal peptide" evidence="1">
    <location>
        <begin position="1"/>
        <end position="22"/>
    </location>
</feature>
<protein>
    <recommendedName>
        <fullName evidence="4">PEP-CTERM protein-sorting domain-containing protein</fullName>
    </recommendedName>
</protein>
<proteinExistence type="predicted"/>
<evidence type="ECO:0000313" key="3">
    <source>
        <dbReference type="Proteomes" id="UP000317835"/>
    </source>
</evidence>
<dbReference type="AlphaFoldDB" id="A0A518H6H3"/>
<evidence type="ECO:0008006" key="4">
    <source>
        <dbReference type="Google" id="ProtNLM"/>
    </source>
</evidence>
<reference evidence="2 3" key="1">
    <citation type="submission" date="2019-02" db="EMBL/GenBank/DDBJ databases">
        <title>Deep-cultivation of Planctomycetes and their phenomic and genomic characterization uncovers novel biology.</title>
        <authorList>
            <person name="Wiegand S."/>
            <person name="Jogler M."/>
            <person name="Boedeker C."/>
            <person name="Pinto D."/>
            <person name="Vollmers J."/>
            <person name="Rivas-Marin E."/>
            <person name="Kohn T."/>
            <person name="Peeters S.H."/>
            <person name="Heuer A."/>
            <person name="Rast P."/>
            <person name="Oberbeckmann S."/>
            <person name="Bunk B."/>
            <person name="Jeske O."/>
            <person name="Meyerdierks A."/>
            <person name="Storesund J.E."/>
            <person name="Kallscheuer N."/>
            <person name="Luecker S."/>
            <person name="Lage O.M."/>
            <person name="Pohl T."/>
            <person name="Merkel B.J."/>
            <person name="Hornburger P."/>
            <person name="Mueller R.-W."/>
            <person name="Bruemmer F."/>
            <person name="Labrenz M."/>
            <person name="Spormann A.M."/>
            <person name="Op den Camp H."/>
            <person name="Overmann J."/>
            <person name="Amann R."/>
            <person name="Jetten M.S.M."/>
            <person name="Mascher T."/>
            <person name="Medema M.H."/>
            <person name="Devos D.P."/>
            <person name="Kaster A.-K."/>
            <person name="Ovreas L."/>
            <person name="Rohde M."/>
            <person name="Galperin M.Y."/>
            <person name="Jogler C."/>
        </authorList>
    </citation>
    <scope>NUCLEOTIDE SEQUENCE [LARGE SCALE GENOMIC DNA]</scope>
    <source>
        <strain evidence="2 3">ElP</strain>
    </source>
</reference>
<dbReference type="Proteomes" id="UP000317835">
    <property type="component" value="Chromosome"/>
</dbReference>
<keyword evidence="3" id="KW-1185">Reference proteome</keyword>
<sequence length="229" mass="23292" precursor="true">MAPRVLSILVLFLGLVAATARAELIVSVTDATLTPGGSAVVDVLVAGDGVAALDLFSIVVRLEGVPGGRRLVFVAPGPGSQTDGQLSDPSYLFAGDSVFAGGIAGTLADEPNPSDTYIGGDGTLSGSGVLVPMTPTLLTRLQLTGSMADTPIIGDRFRVVVDLLDARSSFLDAALDPIPIRFAGPGIVSVVPEPSGLALLSAGLAAVGLAARREARVRRPAPDRSRLRS</sequence>
<gene>
    <name evidence="2" type="ORF">ElP_43550</name>
</gene>
<dbReference type="InterPro" id="IPR013424">
    <property type="entry name" value="Ice-binding_C"/>
</dbReference>
<accession>A0A518H6H3</accession>
<feature type="chain" id="PRO_5022222161" description="PEP-CTERM protein-sorting domain-containing protein" evidence="1">
    <location>
        <begin position="23"/>
        <end position="229"/>
    </location>
</feature>
<name>A0A518H6H3_9BACT</name>
<keyword evidence="1" id="KW-0732">Signal</keyword>